<evidence type="ECO:0000313" key="1">
    <source>
        <dbReference type="EMBL" id="OGZ11650.1"/>
    </source>
</evidence>
<dbReference type="EMBL" id="MHLN01000017">
    <property type="protein sequence ID" value="OGZ11650.1"/>
    <property type="molecule type" value="Genomic_DNA"/>
</dbReference>
<gene>
    <name evidence="1" type="ORF">A3D67_00455</name>
</gene>
<dbReference type="AlphaFoldDB" id="A0A1G2DFK5"/>
<name>A0A1G2DFK5_9BACT</name>
<accession>A0A1G2DFK5</accession>
<proteinExistence type="predicted"/>
<sequence length="69" mass="7728">MNREEFIRLMESAAKARGGGPVPRACIVEALRRIETGQEDVDRYPTGFPSFLGVHEIAVRIESERAVKN</sequence>
<comment type="caution">
    <text evidence="1">The sequence shown here is derived from an EMBL/GenBank/DDBJ whole genome shotgun (WGS) entry which is preliminary data.</text>
</comment>
<evidence type="ECO:0000313" key="2">
    <source>
        <dbReference type="Proteomes" id="UP000178099"/>
    </source>
</evidence>
<organism evidence="1 2">
    <name type="scientific">Candidatus Lloydbacteria bacterium RIFCSPHIGHO2_02_FULL_51_22</name>
    <dbReference type="NCBI Taxonomy" id="1798663"/>
    <lineage>
        <taxon>Bacteria</taxon>
        <taxon>Candidatus Lloydiibacteriota</taxon>
    </lineage>
</organism>
<protein>
    <submittedName>
        <fullName evidence="1">Uncharacterized protein</fullName>
    </submittedName>
</protein>
<reference evidence="1 2" key="1">
    <citation type="journal article" date="2016" name="Nat. Commun.">
        <title>Thousands of microbial genomes shed light on interconnected biogeochemical processes in an aquifer system.</title>
        <authorList>
            <person name="Anantharaman K."/>
            <person name="Brown C.T."/>
            <person name="Hug L.A."/>
            <person name="Sharon I."/>
            <person name="Castelle C.J."/>
            <person name="Probst A.J."/>
            <person name="Thomas B.C."/>
            <person name="Singh A."/>
            <person name="Wilkins M.J."/>
            <person name="Karaoz U."/>
            <person name="Brodie E.L."/>
            <person name="Williams K.H."/>
            <person name="Hubbard S.S."/>
            <person name="Banfield J.F."/>
        </authorList>
    </citation>
    <scope>NUCLEOTIDE SEQUENCE [LARGE SCALE GENOMIC DNA]</scope>
</reference>
<dbReference type="Proteomes" id="UP000178099">
    <property type="component" value="Unassembled WGS sequence"/>
</dbReference>